<dbReference type="InterPro" id="IPR050204">
    <property type="entry name" value="AraC_XylS_family_regulators"/>
</dbReference>
<protein>
    <submittedName>
        <fullName evidence="5">Helix-turn-helix transcriptional regulator</fullName>
    </submittedName>
</protein>
<gene>
    <name evidence="5" type="ORF">SMD31_08785</name>
</gene>
<dbReference type="Proteomes" id="UP001271769">
    <property type="component" value="Unassembled WGS sequence"/>
</dbReference>
<dbReference type="PANTHER" id="PTHR46796">
    <property type="entry name" value="HTH-TYPE TRANSCRIPTIONAL ACTIVATOR RHAS-RELATED"/>
    <property type="match status" value="1"/>
</dbReference>
<accession>A0ABU5DYD5</accession>
<dbReference type="InterPro" id="IPR018060">
    <property type="entry name" value="HTH_AraC"/>
</dbReference>
<dbReference type="PANTHER" id="PTHR46796:SF6">
    <property type="entry name" value="ARAC SUBFAMILY"/>
    <property type="match status" value="1"/>
</dbReference>
<sequence>MALEFQSIDTRNLPEGHRLNHLHDFLARELMGIDISPRTNEVGFTVTVNALVLPGIRIVEGISDPLTCARSKAMLADGQNDFILDVMSAPVQLTLENRWQVEVRAGDGLLYPLDRPWRMVHDRADVRCLRLARALLAAHIPDLDSVPLRVLRPEDGLLGLLMGYAELVYKGGTAQDPVLAAAMSRHLVELAVHAFGKDAARPLAPETRQTVAAMRLDLFKADIERSLADHGFDIARLARRHKVTPRYIQMLFADSGTTFTDFLRQQRLALAYRLLVDPAQATRNVADLAFAAGFNDLSHFNRVFRRRFGATPREIRTTC</sequence>
<keyword evidence="2" id="KW-0238">DNA-binding</keyword>
<evidence type="ECO:0000259" key="4">
    <source>
        <dbReference type="PROSITE" id="PS01124"/>
    </source>
</evidence>
<dbReference type="InterPro" id="IPR020449">
    <property type="entry name" value="Tscrpt_reg_AraC-type_HTH"/>
</dbReference>
<keyword evidence="3" id="KW-0804">Transcription</keyword>
<evidence type="ECO:0000256" key="2">
    <source>
        <dbReference type="ARBA" id="ARBA00023125"/>
    </source>
</evidence>
<dbReference type="InterPro" id="IPR035418">
    <property type="entry name" value="AraC-bd_2"/>
</dbReference>
<dbReference type="PRINTS" id="PR00032">
    <property type="entry name" value="HTHARAC"/>
</dbReference>
<dbReference type="Gene3D" id="1.10.10.60">
    <property type="entry name" value="Homeodomain-like"/>
    <property type="match status" value="1"/>
</dbReference>
<dbReference type="SUPFAM" id="SSF46689">
    <property type="entry name" value="Homeodomain-like"/>
    <property type="match status" value="1"/>
</dbReference>
<evidence type="ECO:0000313" key="5">
    <source>
        <dbReference type="EMBL" id="MDY0872017.1"/>
    </source>
</evidence>
<proteinExistence type="predicted"/>
<keyword evidence="1" id="KW-0805">Transcription regulation</keyword>
<dbReference type="InterPro" id="IPR009057">
    <property type="entry name" value="Homeodomain-like_sf"/>
</dbReference>
<dbReference type="PROSITE" id="PS01124">
    <property type="entry name" value="HTH_ARAC_FAMILY_2"/>
    <property type="match status" value="1"/>
</dbReference>
<dbReference type="SMART" id="SM00342">
    <property type="entry name" value="HTH_ARAC"/>
    <property type="match status" value="1"/>
</dbReference>
<dbReference type="RefSeq" id="WP_320500436.1">
    <property type="nucleotide sequence ID" value="NZ_JAXCLX010000001.1"/>
</dbReference>
<dbReference type="Pfam" id="PF14525">
    <property type="entry name" value="AraC_binding_2"/>
    <property type="match status" value="1"/>
</dbReference>
<keyword evidence="6" id="KW-1185">Reference proteome</keyword>
<evidence type="ECO:0000256" key="1">
    <source>
        <dbReference type="ARBA" id="ARBA00023015"/>
    </source>
</evidence>
<dbReference type="Pfam" id="PF12833">
    <property type="entry name" value="HTH_18"/>
    <property type="match status" value="1"/>
</dbReference>
<dbReference type="EMBL" id="JAXCLX010000001">
    <property type="protein sequence ID" value="MDY0872017.1"/>
    <property type="molecule type" value="Genomic_DNA"/>
</dbReference>
<organism evidence="5 6">
    <name type="scientific">Dongia rigui</name>
    <dbReference type="NCBI Taxonomy" id="940149"/>
    <lineage>
        <taxon>Bacteria</taxon>
        <taxon>Pseudomonadati</taxon>
        <taxon>Pseudomonadota</taxon>
        <taxon>Alphaproteobacteria</taxon>
        <taxon>Rhodospirillales</taxon>
        <taxon>Dongiaceae</taxon>
        <taxon>Dongia</taxon>
    </lineage>
</organism>
<evidence type="ECO:0000256" key="3">
    <source>
        <dbReference type="ARBA" id="ARBA00023163"/>
    </source>
</evidence>
<name>A0ABU5DYD5_9PROT</name>
<comment type="caution">
    <text evidence="5">The sequence shown here is derived from an EMBL/GenBank/DDBJ whole genome shotgun (WGS) entry which is preliminary data.</text>
</comment>
<feature type="domain" description="HTH araC/xylS-type" evidence="4">
    <location>
        <begin position="217"/>
        <end position="318"/>
    </location>
</feature>
<reference evidence="5 6" key="1">
    <citation type="journal article" date="2013" name="Antonie Van Leeuwenhoek">
        <title>Dongia rigui sp. nov., isolated from freshwater of a large wetland in Korea.</title>
        <authorList>
            <person name="Baik K.S."/>
            <person name="Hwang Y.M."/>
            <person name="Choi J.S."/>
            <person name="Kwon J."/>
            <person name="Seong C.N."/>
        </authorList>
    </citation>
    <scope>NUCLEOTIDE SEQUENCE [LARGE SCALE GENOMIC DNA]</scope>
    <source>
        <strain evidence="5 6">04SU4-P</strain>
    </source>
</reference>
<evidence type="ECO:0000313" key="6">
    <source>
        <dbReference type="Proteomes" id="UP001271769"/>
    </source>
</evidence>